<protein>
    <submittedName>
        <fullName evidence="2">Uncharacterized protein</fullName>
    </submittedName>
</protein>
<accession>A0ABR3YLI5</accession>
<keyword evidence="3" id="KW-1185">Reference proteome</keyword>
<comment type="caution">
    <text evidence="2">The sequence shown here is derived from an EMBL/GenBank/DDBJ whole genome shotgun (WGS) entry which is preliminary data.</text>
</comment>
<evidence type="ECO:0000313" key="2">
    <source>
        <dbReference type="EMBL" id="KAL1889156.1"/>
    </source>
</evidence>
<gene>
    <name evidence="2" type="ORF">Sste5346_009105</name>
</gene>
<dbReference type="Proteomes" id="UP001583186">
    <property type="component" value="Unassembled WGS sequence"/>
</dbReference>
<evidence type="ECO:0000256" key="1">
    <source>
        <dbReference type="SAM" id="MobiDB-lite"/>
    </source>
</evidence>
<organism evidence="2 3">
    <name type="scientific">Sporothrix stenoceras</name>
    <dbReference type="NCBI Taxonomy" id="5173"/>
    <lineage>
        <taxon>Eukaryota</taxon>
        <taxon>Fungi</taxon>
        <taxon>Dikarya</taxon>
        <taxon>Ascomycota</taxon>
        <taxon>Pezizomycotina</taxon>
        <taxon>Sordariomycetes</taxon>
        <taxon>Sordariomycetidae</taxon>
        <taxon>Ophiostomatales</taxon>
        <taxon>Ophiostomataceae</taxon>
        <taxon>Sporothrix</taxon>
    </lineage>
</organism>
<sequence>MAQSSWMAIPPSTAPVTPLDTLIVEFQAIGARLRAQGLESPDFVPDAFPNVAPILATPSFERPLPTSTLPSSSSSSPRCSLSVSSIIVGHISVAHSHMRSLVSRLAAVWSVFSTVRWPVRPSSTMGRHSAMARRKGQHHSSTPRPSTGYTLPVHAN</sequence>
<reference evidence="2 3" key="1">
    <citation type="journal article" date="2024" name="IMA Fungus">
        <title>IMA Genome - F19 : A genome assembly and annotation guide to empower mycologists, including annotated draft genome sequences of Ceratocystis pirilliformis, Diaporthe australafricana, Fusarium ophioides, Paecilomyces lecythidis, and Sporothrix stenoceras.</title>
        <authorList>
            <person name="Aylward J."/>
            <person name="Wilson A.M."/>
            <person name="Visagie C.M."/>
            <person name="Spraker J."/>
            <person name="Barnes I."/>
            <person name="Buitendag C."/>
            <person name="Ceriani C."/>
            <person name="Del Mar Angel L."/>
            <person name="du Plessis D."/>
            <person name="Fuchs T."/>
            <person name="Gasser K."/>
            <person name="Kramer D."/>
            <person name="Li W."/>
            <person name="Munsamy K."/>
            <person name="Piso A."/>
            <person name="Price J.L."/>
            <person name="Sonnekus B."/>
            <person name="Thomas C."/>
            <person name="van der Nest A."/>
            <person name="van Dijk A."/>
            <person name="van Heerden A."/>
            <person name="van Vuuren N."/>
            <person name="Yilmaz N."/>
            <person name="Duong T.A."/>
            <person name="van der Merwe N.A."/>
            <person name="Wingfield M.J."/>
            <person name="Wingfield B.D."/>
        </authorList>
    </citation>
    <scope>NUCLEOTIDE SEQUENCE [LARGE SCALE GENOMIC DNA]</scope>
    <source>
        <strain evidence="2 3">CMW 5346</strain>
    </source>
</reference>
<feature type="compositionally biased region" description="Polar residues" evidence="1">
    <location>
        <begin position="139"/>
        <end position="149"/>
    </location>
</feature>
<evidence type="ECO:0000313" key="3">
    <source>
        <dbReference type="Proteomes" id="UP001583186"/>
    </source>
</evidence>
<dbReference type="EMBL" id="JAWCUI010000079">
    <property type="protein sequence ID" value="KAL1889156.1"/>
    <property type="molecule type" value="Genomic_DNA"/>
</dbReference>
<name>A0ABR3YLI5_9PEZI</name>
<feature type="region of interest" description="Disordered" evidence="1">
    <location>
        <begin position="123"/>
        <end position="156"/>
    </location>
</feature>
<proteinExistence type="predicted"/>